<dbReference type="FunFam" id="3.30.420.40:FF:000040">
    <property type="entry name" value="tRNA N6-adenosine threonylcarbamoyltransferase"/>
    <property type="match status" value="1"/>
</dbReference>
<evidence type="ECO:0000256" key="1">
    <source>
        <dbReference type="ARBA" id="ARBA00022490"/>
    </source>
</evidence>
<comment type="caution">
    <text evidence="10">The sequence shown here is derived from an EMBL/GenBank/DDBJ whole genome shotgun (WGS) entry which is preliminary data.</text>
</comment>
<dbReference type="GO" id="GO:0002949">
    <property type="term" value="P:tRNA threonylcarbamoyladenosine modification"/>
    <property type="evidence" value="ECO:0007669"/>
    <property type="project" value="UniProtKB-UniRule"/>
</dbReference>
<accession>A0A520MTR6</accession>
<feature type="binding site" evidence="8">
    <location>
        <position position="165"/>
    </location>
    <ligand>
        <name>substrate</name>
    </ligand>
</feature>
<feature type="binding site" evidence="8">
    <location>
        <position position="299"/>
    </location>
    <ligand>
        <name>Fe cation</name>
        <dbReference type="ChEBI" id="CHEBI:24875"/>
    </ligand>
</feature>
<feature type="domain" description="Gcp-like" evidence="9">
    <location>
        <begin position="24"/>
        <end position="306"/>
    </location>
</feature>
<evidence type="ECO:0000256" key="2">
    <source>
        <dbReference type="ARBA" id="ARBA00022679"/>
    </source>
</evidence>
<dbReference type="InterPro" id="IPR017861">
    <property type="entry name" value="KAE1/TsaD"/>
</dbReference>
<comment type="function">
    <text evidence="8">Required for the formation of a threonylcarbamoyl group on adenosine at position 37 (t(6)A37) in tRNAs that read codons beginning with adenine. Is involved in the transfer of the threonylcarbamoyl moiety of threonylcarbamoyl-AMP (TC-AMP) to the N6 group of A37, together with TsaE and TsaB. TsaD likely plays a direct catalytic role in this reaction.</text>
</comment>
<dbReference type="AlphaFoldDB" id="A0A520MTR6"/>
<keyword evidence="1 8" id="KW-0963">Cytoplasm</keyword>
<name>A0A520MTR6_9GAMM</name>
<dbReference type="GO" id="GO:0005506">
    <property type="term" value="F:iron ion binding"/>
    <property type="evidence" value="ECO:0007669"/>
    <property type="project" value="UniProtKB-UniRule"/>
</dbReference>
<evidence type="ECO:0000259" key="9">
    <source>
        <dbReference type="Pfam" id="PF00814"/>
    </source>
</evidence>
<dbReference type="InterPro" id="IPR022450">
    <property type="entry name" value="TsaD"/>
</dbReference>
<proteinExistence type="inferred from homology"/>
<evidence type="ECO:0000256" key="8">
    <source>
        <dbReference type="HAMAP-Rule" id="MF_01445"/>
    </source>
</evidence>
<feature type="binding site" evidence="8">
    <location>
        <begin position="132"/>
        <end position="136"/>
    </location>
    <ligand>
        <name>substrate</name>
    </ligand>
</feature>
<keyword evidence="6 8" id="KW-0012">Acyltransferase</keyword>
<keyword evidence="3 8" id="KW-0819">tRNA processing</keyword>
<keyword evidence="5 8" id="KW-0408">Iron</keyword>
<evidence type="ECO:0000256" key="5">
    <source>
        <dbReference type="ARBA" id="ARBA00023004"/>
    </source>
</evidence>
<dbReference type="HAMAP" id="MF_01445">
    <property type="entry name" value="TsaD"/>
    <property type="match status" value="1"/>
</dbReference>
<dbReference type="InterPro" id="IPR043129">
    <property type="entry name" value="ATPase_NBD"/>
</dbReference>
<evidence type="ECO:0000313" key="11">
    <source>
        <dbReference type="Proteomes" id="UP000315498"/>
    </source>
</evidence>
<evidence type="ECO:0000313" key="10">
    <source>
        <dbReference type="EMBL" id="RZO24620.1"/>
    </source>
</evidence>
<dbReference type="Gene3D" id="3.30.420.40">
    <property type="match status" value="2"/>
</dbReference>
<evidence type="ECO:0000256" key="7">
    <source>
        <dbReference type="ARBA" id="ARBA00048117"/>
    </source>
</evidence>
<dbReference type="NCBIfam" id="TIGR03723">
    <property type="entry name" value="T6A_TsaD_YgjD"/>
    <property type="match status" value="1"/>
</dbReference>
<dbReference type="EMBL" id="SHBG01000017">
    <property type="protein sequence ID" value="RZO24620.1"/>
    <property type="molecule type" value="Genomic_DNA"/>
</dbReference>
<dbReference type="GO" id="GO:0005737">
    <property type="term" value="C:cytoplasm"/>
    <property type="evidence" value="ECO:0007669"/>
    <property type="project" value="UniProtKB-SubCell"/>
</dbReference>
<dbReference type="InterPro" id="IPR000905">
    <property type="entry name" value="Gcp-like_dom"/>
</dbReference>
<evidence type="ECO:0000256" key="3">
    <source>
        <dbReference type="ARBA" id="ARBA00022694"/>
    </source>
</evidence>
<dbReference type="Proteomes" id="UP000315498">
    <property type="component" value="Unassembled WGS sequence"/>
</dbReference>
<reference evidence="10 11" key="1">
    <citation type="submission" date="2019-02" db="EMBL/GenBank/DDBJ databases">
        <title>Prokaryotic population dynamics and viral predation in marine succession experiment using metagenomics: the confinement effect.</title>
        <authorList>
            <person name="Haro-Moreno J.M."/>
            <person name="Rodriguez-Valera F."/>
            <person name="Lopez-Perez M."/>
        </authorList>
    </citation>
    <scope>NUCLEOTIDE SEQUENCE [LARGE SCALE GENOMIC DNA]</scope>
    <source>
        <strain evidence="10">MED-G161</strain>
    </source>
</reference>
<keyword evidence="4 8" id="KW-0479">Metal-binding</keyword>
<dbReference type="Pfam" id="PF00814">
    <property type="entry name" value="TsaD"/>
    <property type="match status" value="1"/>
</dbReference>
<gene>
    <name evidence="8 10" type="primary">tsaD</name>
    <name evidence="10" type="ORF">EVA94_02425</name>
</gene>
<dbReference type="NCBIfam" id="TIGR00329">
    <property type="entry name" value="gcp_kae1"/>
    <property type="match status" value="1"/>
</dbReference>
<dbReference type="PANTHER" id="PTHR11735:SF6">
    <property type="entry name" value="TRNA N6-ADENOSINE THREONYLCARBAMOYLTRANSFERASE, MITOCHONDRIAL"/>
    <property type="match status" value="1"/>
</dbReference>
<dbReference type="CDD" id="cd24133">
    <property type="entry name" value="ASKHA_NBD_TsaD_bac"/>
    <property type="match status" value="1"/>
</dbReference>
<feature type="binding site" evidence="8">
    <location>
        <position position="178"/>
    </location>
    <ligand>
        <name>substrate</name>
    </ligand>
</feature>
<comment type="catalytic activity">
    <reaction evidence="7 8">
        <text>L-threonylcarbamoyladenylate + adenosine(37) in tRNA = N(6)-L-threonylcarbamoyladenosine(37) in tRNA + AMP + H(+)</text>
        <dbReference type="Rhea" id="RHEA:37059"/>
        <dbReference type="Rhea" id="RHEA-COMP:10162"/>
        <dbReference type="Rhea" id="RHEA-COMP:10163"/>
        <dbReference type="ChEBI" id="CHEBI:15378"/>
        <dbReference type="ChEBI" id="CHEBI:73682"/>
        <dbReference type="ChEBI" id="CHEBI:74411"/>
        <dbReference type="ChEBI" id="CHEBI:74418"/>
        <dbReference type="ChEBI" id="CHEBI:456215"/>
        <dbReference type="EC" id="2.3.1.234"/>
    </reaction>
</comment>
<evidence type="ECO:0000256" key="4">
    <source>
        <dbReference type="ARBA" id="ARBA00022723"/>
    </source>
</evidence>
<dbReference type="GO" id="GO:0061711">
    <property type="term" value="F:tRNA N(6)-L-threonylcarbamoyladenine synthase activity"/>
    <property type="evidence" value="ECO:0007669"/>
    <property type="project" value="UniProtKB-EC"/>
</dbReference>
<feature type="binding site" evidence="8">
    <location>
        <position position="271"/>
    </location>
    <ligand>
        <name>substrate</name>
    </ligand>
</feature>
<feature type="binding site" evidence="8">
    <location>
        <position position="109"/>
    </location>
    <ligand>
        <name>Fe cation</name>
        <dbReference type="ChEBI" id="CHEBI:24875"/>
    </ligand>
</feature>
<comment type="subcellular location">
    <subcellularLocation>
        <location evidence="8">Cytoplasm</location>
    </subcellularLocation>
</comment>
<feature type="binding site" evidence="8">
    <location>
        <position position="113"/>
    </location>
    <ligand>
        <name>Fe cation</name>
        <dbReference type="ChEBI" id="CHEBI:24875"/>
    </ligand>
</feature>
<dbReference type="EC" id="2.3.1.234" evidence="8"/>
<dbReference type="PANTHER" id="PTHR11735">
    <property type="entry name" value="TRNA N6-ADENOSINE THREONYLCARBAMOYLTRANSFERASE"/>
    <property type="match status" value="1"/>
</dbReference>
<feature type="binding site" evidence="8">
    <location>
        <position position="182"/>
    </location>
    <ligand>
        <name>substrate</name>
    </ligand>
</feature>
<dbReference type="PRINTS" id="PR00789">
    <property type="entry name" value="OSIALOPTASE"/>
</dbReference>
<evidence type="ECO:0000256" key="6">
    <source>
        <dbReference type="ARBA" id="ARBA00023315"/>
    </source>
</evidence>
<comment type="cofactor">
    <cofactor evidence="8">
        <name>Fe(2+)</name>
        <dbReference type="ChEBI" id="CHEBI:29033"/>
    </cofactor>
    <text evidence="8">Binds 1 Fe(2+) ion per subunit.</text>
</comment>
<sequence>MKTLGIETSCDETAIAVYDSKEGIIGESIHSQMKMHAEYGGVVPELASRDHCLKIVDVLKDALGKTSISSIDQIAYTSGPGLLGALLIGESFAQGLSTALDVPLIPINHLEGHLMSPMMEFPEISMPFICLLVSGGHSMIVDVKAKADYEILGQSQDDAVGEAFDKVAKLLGLPYPGGPHIEKIALNGNPNAYDFPRPMIHSDNLNMSLSGLKTAVLYTIQKIEDLNEDIKADIAASFQKAVTDVLIAKIKKTVEQTNHSDVIVAGGVAANKYIREEFKNLEGILNIKVYYPDLKYCGDNAAMIAFVGSMMTPLKEKNIESKVRARWPLNELKP</sequence>
<comment type="similarity">
    <text evidence="8">Belongs to the KAE1 / TsaD family.</text>
</comment>
<dbReference type="SUPFAM" id="SSF53067">
    <property type="entry name" value="Actin-like ATPase domain"/>
    <property type="match status" value="2"/>
</dbReference>
<protein>
    <recommendedName>
        <fullName evidence="8">tRNA N6-adenosine threonylcarbamoyltransferase</fullName>
        <ecNumber evidence="8">2.3.1.234</ecNumber>
    </recommendedName>
    <alternativeName>
        <fullName evidence="8">N6-L-threonylcarbamoyladenine synthase</fullName>
        <shortName evidence="8">t(6)A synthase</shortName>
    </alternativeName>
    <alternativeName>
        <fullName evidence="8">t(6)A37 threonylcarbamoyladenosine biosynthesis protein TsaD</fullName>
    </alternativeName>
    <alternativeName>
        <fullName evidence="8">tRNA threonylcarbamoyladenosine biosynthesis protein TsaD</fullName>
    </alternativeName>
</protein>
<organism evidence="10 11">
    <name type="scientific">SAR86 cluster bacterium</name>
    <dbReference type="NCBI Taxonomy" id="2030880"/>
    <lineage>
        <taxon>Bacteria</taxon>
        <taxon>Pseudomonadati</taxon>
        <taxon>Pseudomonadota</taxon>
        <taxon>Gammaproteobacteria</taxon>
        <taxon>SAR86 cluster</taxon>
    </lineage>
</organism>
<keyword evidence="2 8" id="KW-0808">Transferase</keyword>